<keyword evidence="3" id="KW-0808">Transferase</keyword>
<dbReference type="AlphaFoldDB" id="A0A381P3N9"/>
<evidence type="ECO:0000256" key="1">
    <source>
        <dbReference type="ARBA" id="ARBA00008954"/>
    </source>
</evidence>
<accession>A0A381P3N9</accession>
<name>A0A381P3N9_9ZZZZ</name>
<dbReference type="Gene3D" id="3.90.1150.10">
    <property type="entry name" value="Aspartate Aminotransferase, domain 1"/>
    <property type="match status" value="1"/>
</dbReference>
<reference evidence="5" key="1">
    <citation type="submission" date="2018-05" db="EMBL/GenBank/DDBJ databases">
        <authorList>
            <person name="Lanie J.A."/>
            <person name="Ng W.-L."/>
            <person name="Kazmierczak K.M."/>
            <person name="Andrzejewski T.M."/>
            <person name="Davidsen T.M."/>
            <person name="Wayne K.J."/>
            <person name="Tettelin H."/>
            <person name="Glass J.I."/>
            <person name="Rusch D."/>
            <person name="Podicherti R."/>
            <person name="Tsui H.-C.T."/>
            <person name="Winkler M.E."/>
        </authorList>
    </citation>
    <scope>NUCLEOTIDE SEQUENCE</scope>
</reference>
<organism evidence="5">
    <name type="scientific">marine metagenome</name>
    <dbReference type="NCBI Taxonomy" id="408172"/>
    <lineage>
        <taxon>unclassified sequences</taxon>
        <taxon>metagenomes</taxon>
        <taxon>ecological metagenomes</taxon>
    </lineage>
</organism>
<dbReference type="PROSITE" id="PS00600">
    <property type="entry name" value="AA_TRANSFER_CLASS_3"/>
    <property type="match status" value="1"/>
</dbReference>
<dbReference type="InterPro" id="IPR015422">
    <property type="entry name" value="PyrdxlP-dep_Trfase_small"/>
</dbReference>
<protein>
    <recommendedName>
        <fullName evidence="6">Aspartate aminotransferase family protein</fullName>
    </recommendedName>
</protein>
<comment type="similarity">
    <text evidence="1">Belongs to the class-III pyridoxal-phosphate-dependent aminotransferase family.</text>
</comment>
<gene>
    <name evidence="5" type="ORF">METZ01_LOCUS13702</name>
</gene>
<dbReference type="GO" id="GO:0008483">
    <property type="term" value="F:transaminase activity"/>
    <property type="evidence" value="ECO:0007669"/>
    <property type="project" value="UniProtKB-KW"/>
</dbReference>
<dbReference type="GO" id="GO:0030170">
    <property type="term" value="F:pyridoxal phosphate binding"/>
    <property type="evidence" value="ECO:0007669"/>
    <property type="project" value="InterPro"/>
</dbReference>
<keyword evidence="4" id="KW-0663">Pyridoxal phosphate</keyword>
<dbReference type="InterPro" id="IPR015421">
    <property type="entry name" value="PyrdxlP-dep_Trfase_major"/>
</dbReference>
<dbReference type="PIRSF" id="PIRSF000521">
    <property type="entry name" value="Transaminase_4ab_Lys_Orn"/>
    <property type="match status" value="1"/>
</dbReference>
<dbReference type="EMBL" id="UINC01000769">
    <property type="protein sequence ID" value="SUZ60848.1"/>
    <property type="molecule type" value="Genomic_DNA"/>
</dbReference>
<dbReference type="Gene3D" id="3.40.640.10">
    <property type="entry name" value="Type I PLP-dependent aspartate aminotransferase-like (Major domain)"/>
    <property type="match status" value="1"/>
</dbReference>
<keyword evidence="2" id="KW-0032">Aminotransferase</keyword>
<dbReference type="FunFam" id="3.40.640.10:FF:000014">
    <property type="entry name" value="Adenosylmethionine-8-amino-7-oxononanoate aminotransferase, probable"/>
    <property type="match status" value="1"/>
</dbReference>
<dbReference type="InterPro" id="IPR049704">
    <property type="entry name" value="Aminotrans_3_PPA_site"/>
</dbReference>
<dbReference type="SUPFAM" id="SSF53383">
    <property type="entry name" value="PLP-dependent transferases"/>
    <property type="match status" value="1"/>
</dbReference>
<dbReference type="NCBIfam" id="NF005812">
    <property type="entry name" value="PRK07678.1"/>
    <property type="match status" value="1"/>
</dbReference>
<evidence type="ECO:0000313" key="5">
    <source>
        <dbReference type="EMBL" id="SUZ60848.1"/>
    </source>
</evidence>
<evidence type="ECO:0000256" key="2">
    <source>
        <dbReference type="ARBA" id="ARBA00022576"/>
    </source>
</evidence>
<evidence type="ECO:0000256" key="3">
    <source>
        <dbReference type="ARBA" id="ARBA00022679"/>
    </source>
</evidence>
<dbReference type="PANTHER" id="PTHR43094:SF1">
    <property type="entry name" value="AMINOTRANSFERASE CLASS-III"/>
    <property type="match status" value="1"/>
</dbReference>
<dbReference type="InterPro" id="IPR015424">
    <property type="entry name" value="PyrdxlP-dep_Trfase"/>
</dbReference>
<evidence type="ECO:0000256" key="4">
    <source>
        <dbReference type="ARBA" id="ARBA00022898"/>
    </source>
</evidence>
<dbReference type="Pfam" id="PF00202">
    <property type="entry name" value="Aminotran_3"/>
    <property type="match status" value="1"/>
</dbReference>
<sequence>MEIQNMNAPDALWRPMTQHKPLLTNPPKHIVKAEGCFMINEDGDRILDGTAGLWCVNVGHGRKELAEVAKVQMEKLAYVIPVMTSDPAVELSAKMLKMLGMEKGHVYFTSSGSEANETAFKIVRQYHLQTGNSRKNKIISRHRAYHGNTLATMTATGQAERKIGYEPLAPGFLHVPPPYPYRRHPKLTEEEHGAECVKFLEDTIIHEGEETVAAFLMEPMISGGGVLVPPDNYLVEVRKICDKYNVLLILDEVVSGFGRTGKMFGHEHWGAKADIFTFAKGMASGYMPVAATVVKESIFEAFYGEATELKHFRHVNTYGGHPVAAAVSLRNIEIVEDENLAANAEKMETYIKGRLSEFADHPLVGEIRGKGLLLGIELVSDKENKTPLETARSNAIVQNCMKQGVLVMRNGYTIPGLDNVLIMAPPLILKESEADIIVDAIGNALKQALN</sequence>
<dbReference type="InterPro" id="IPR005814">
    <property type="entry name" value="Aminotrans_3"/>
</dbReference>
<evidence type="ECO:0008006" key="6">
    <source>
        <dbReference type="Google" id="ProtNLM"/>
    </source>
</evidence>
<dbReference type="PANTHER" id="PTHR43094">
    <property type="entry name" value="AMINOTRANSFERASE"/>
    <property type="match status" value="1"/>
</dbReference>
<proteinExistence type="inferred from homology"/>
<dbReference type="CDD" id="cd00610">
    <property type="entry name" value="OAT_like"/>
    <property type="match status" value="1"/>
</dbReference>